<evidence type="ECO:0000256" key="1">
    <source>
        <dbReference type="SAM" id="MobiDB-lite"/>
    </source>
</evidence>
<organism evidence="2 3">
    <name type="scientific">Golovinomyces cichoracearum</name>
    <dbReference type="NCBI Taxonomy" id="62708"/>
    <lineage>
        <taxon>Eukaryota</taxon>
        <taxon>Fungi</taxon>
        <taxon>Dikarya</taxon>
        <taxon>Ascomycota</taxon>
        <taxon>Pezizomycotina</taxon>
        <taxon>Leotiomycetes</taxon>
        <taxon>Erysiphales</taxon>
        <taxon>Erysiphaceae</taxon>
        <taxon>Golovinomyces</taxon>
    </lineage>
</organism>
<protein>
    <submittedName>
        <fullName evidence="2">Uncharacterized protein</fullName>
    </submittedName>
</protein>
<dbReference type="Proteomes" id="UP000283383">
    <property type="component" value="Unassembled WGS sequence"/>
</dbReference>
<evidence type="ECO:0000313" key="3">
    <source>
        <dbReference type="Proteomes" id="UP000283383"/>
    </source>
</evidence>
<proteinExistence type="predicted"/>
<accession>A0A420GLG0</accession>
<name>A0A420GLG0_9PEZI</name>
<dbReference type="AlphaFoldDB" id="A0A420GLG0"/>
<comment type="caution">
    <text evidence="2">The sequence shown here is derived from an EMBL/GenBank/DDBJ whole genome shotgun (WGS) entry which is preliminary data.</text>
</comment>
<feature type="region of interest" description="Disordered" evidence="1">
    <location>
        <begin position="137"/>
        <end position="170"/>
    </location>
</feature>
<dbReference type="EMBL" id="MCBQ01022473">
    <property type="protein sequence ID" value="RKF46089.1"/>
    <property type="molecule type" value="Genomic_DNA"/>
</dbReference>
<keyword evidence="3" id="KW-1185">Reference proteome</keyword>
<reference evidence="2 3" key="1">
    <citation type="journal article" date="2018" name="BMC Genomics">
        <title>Comparative genome analyses reveal sequence features reflecting distinct modes of host-adaptation between dicot and monocot powdery mildew.</title>
        <authorList>
            <person name="Wu Y."/>
            <person name="Ma X."/>
            <person name="Pan Z."/>
            <person name="Kale S.D."/>
            <person name="Song Y."/>
            <person name="King H."/>
            <person name="Zhang Q."/>
            <person name="Presley C."/>
            <person name="Deng X."/>
            <person name="Wei C.I."/>
            <person name="Xiao S."/>
        </authorList>
    </citation>
    <scope>NUCLEOTIDE SEQUENCE [LARGE SCALE GENOMIC DNA]</scope>
    <source>
        <strain evidence="2">UMSG3</strain>
    </source>
</reference>
<gene>
    <name evidence="2" type="ORF">GcM3_224020</name>
</gene>
<evidence type="ECO:0000313" key="2">
    <source>
        <dbReference type="EMBL" id="RKF46089.1"/>
    </source>
</evidence>
<feature type="compositionally biased region" description="Low complexity" evidence="1">
    <location>
        <begin position="152"/>
        <end position="161"/>
    </location>
</feature>
<sequence>MEFSNHIKRLQPPEKFDGNSEMFHSWVLEMIDYFQNKEKDFGKSSNKGLVVYAKSRLDGKPANLLLRKKIAPCKDVLGWSNRVAISKFLSKLPIWTQRGLTKLRFKNDHYNEFLCELDDFLCRNYVSRQLLAASKRPQTSNLDDVKSKNSSDTDNSSVSSSKAKEKGSAQFNNQKLALKEELLEMERREGRCYYCHQKGHQTNLCRRKIVAEGSISNLECSTRTTNDEIMRISEASSTSSSESEN</sequence>